<dbReference type="AlphaFoldDB" id="D4GFI3"/>
<dbReference type="InterPro" id="IPR008727">
    <property type="entry name" value="PAAR_motif"/>
</dbReference>
<gene>
    <name evidence="3" type="ordered locus">PANA_4136</name>
</gene>
<protein>
    <recommendedName>
        <fullName evidence="5">Pyocin large subunit</fullName>
    </recommendedName>
</protein>
<dbReference type="Proteomes" id="UP000001702">
    <property type="component" value="Chromosome"/>
</dbReference>
<organism evidence="3 4">
    <name type="scientific">Pantoea ananatis (strain LMG 20103)</name>
    <dbReference type="NCBI Taxonomy" id="706191"/>
    <lineage>
        <taxon>Bacteria</taxon>
        <taxon>Pseudomonadati</taxon>
        <taxon>Pseudomonadota</taxon>
        <taxon>Gammaproteobacteria</taxon>
        <taxon>Enterobacterales</taxon>
        <taxon>Erwiniaceae</taxon>
        <taxon>Pantoea</taxon>
    </lineage>
</organism>
<keyword evidence="4" id="KW-1185">Reference proteome</keyword>
<evidence type="ECO:0000313" key="4">
    <source>
        <dbReference type="Proteomes" id="UP000001702"/>
    </source>
</evidence>
<evidence type="ECO:0000256" key="1">
    <source>
        <dbReference type="SAM" id="MobiDB-lite"/>
    </source>
</evidence>
<evidence type="ECO:0008006" key="5">
    <source>
        <dbReference type="Google" id="ProtNLM"/>
    </source>
</evidence>
<dbReference type="eggNOG" id="COG4104">
    <property type="taxonomic scope" value="Bacteria"/>
</dbReference>
<sequence>MNSAEGKNMAAEGFYLVQGDKTTCGGKITTGAEDHTLFDKPVAREQDSVTCGKHAGLFKIAGGIDNDTIHDRRMAGTLDSYSTCPCKAKFIPSMMDDTYEKSSGASAGESTAGFTAAPTQASPELPGYLTGEQKPTGFVPDYPVLINTHDFPDGKLRAMLNANNHNIMLLTLGEVFEYLTSLGFYKSGWSFISQSTLGEFVVNYGTSIKDAYSTSKVLHQLGSLGITATVYVNHKGTELIKISGYAGIRKILNAPVFAAKNPEIIKYGIGRYGLNNVIKEGFLFGLIYVSVADSVDFIFNDETTLAKFIGKWAVDVIKVGISSAITWGAGAVAIGAFSTIAVPIVVVLVAGALSTWALNALDAEFEITEKVVSLVESAQQEFVGKAKQIEKGIWDLGKMYADGVLYKGVEVVETEVRKYIRLKFGDFSMRWF</sequence>
<evidence type="ECO:0000313" key="3">
    <source>
        <dbReference type="EMBL" id="ADD79303.1"/>
    </source>
</evidence>
<dbReference type="EMBL" id="CP001875">
    <property type="protein sequence ID" value="ADD79303.1"/>
    <property type="molecule type" value="Genomic_DNA"/>
</dbReference>
<keyword evidence="2" id="KW-0472">Membrane</keyword>
<dbReference type="STRING" id="706191.PANA_4136"/>
<proteinExistence type="predicted"/>
<dbReference type="HOGENOM" id="CLU_053309_0_0_6"/>
<evidence type="ECO:0000256" key="2">
    <source>
        <dbReference type="SAM" id="Phobius"/>
    </source>
</evidence>
<feature type="region of interest" description="Disordered" evidence="1">
    <location>
        <begin position="101"/>
        <end position="132"/>
    </location>
</feature>
<reference evidence="3 4" key="1">
    <citation type="journal article" date="2010" name="J. Bacteriol.">
        <title>Genome sequence of Pantoea ananatis LMG20103, the causative agent of Eucalyptus blight and dieback.</title>
        <authorList>
            <person name="De Maayer P."/>
            <person name="Chan W.Y."/>
            <person name="Venter S.N."/>
            <person name="Toth I.K."/>
            <person name="Birch P.R."/>
            <person name="Joubert F."/>
            <person name="Coutinho T.A."/>
        </authorList>
    </citation>
    <scope>NUCLEOTIDE SEQUENCE [LARGE SCALE GENOMIC DNA]</scope>
    <source>
        <strain evidence="3 4">LMG 20103</strain>
    </source>
</reference>
<keyword evidence="2" id="KW-1133">Transmembrane helix</keyword>
<accession>D4GFI3</accession>
<dbReference type="CDD" id="cd14744">
    <property type="entry name" value="PAAR_CT_2"/>
    <property type="match status" value="1"/>
</dbReference>
<dbReference type="KEGG" id="pam:PANA_4136"/>
<keyword evidence="2" id="KW-0812">Transmembrane</keyword>
<feature type="compositionally biased region" description="Low complexity" evidence="1">
    <location>
        <begin position="102"/>
        <end position="117"/>
    </location>
</feature>
<name>D4GFI3_PANAM</name>
<feature type="transmembrane region" description="Helical" evidence="2">
    <location>
        <begin position="327"/>
        <end position="353"/>
    </location>
</feature>
<dbReference type="Pfam" id="PF05488">
    <property type="entry name" value="PAAR_motif"/>
    <property type="match status" value="1"/>
</dbReference>